<keyword evidence="3" id="KW-1185">Reference proteome</keyword>
<feature type="domain" description="AB hydrolase-1" evidence="1">
    <location>
        <begin position="72"/>
        <end position="272"/>
    </location>
</feature>
<dbReference type="EMBL" id="FMAU01000003">
    <property type="protein sequence ID" value="SCC14639.1"/>
    <property type="molecule type" value="Genomic_DNA"/>
</dbReference>
<dbReference type="InterPro" id="IPR000073">
    <property type="entry name" value="AB_hydrolase_1"/>
</dbReference>
<evidence type="ECO:0000313" key="2">
    <source>
        <dbReference type="EMBL" id="SCC14639.1"/>
    </source>
</evidence>
<proteinExistence type="predicted"/>
<dbReference type="RefSeq" id="WP_058298794.1">
    <property type="nucleotide sequence ID" value="NZ_FMAU01000003.1"/>
</dbReference>
<accession>A0A0V8HG44</accession>
<dbReference type="SUPFAM" id="SSF53474">
    <property type="entry name" value="alpha/beta-Hydrolases"/>
    <property type="match status" value="1"/>
</dbReference>
<gene>
    <name evidence="2" type="ORF">GA0061094_2681</name>
</gene>
<dbReference type="AlphaFoldDB" id="A0A0V8HG44"/>
<dbReference type="PANTHER" id="PTHR46438:SF11">
    <property type="entry name" value="LIPASE-RELATED"/>
    <property type="match status" value="1"/>
</dbReference>
<dbReference type="InterPro" id="IPR029058">
    <property type="entry name" value="AB_hydrolase_fold"/>
</dbReference>
<sequence length="292" mass="33011">MGKETIYKSEEGKRRIQEHYEEYVRKLDFQVERMELETRFGRTHMLAAGTSDGKPVFIFQGGNCINPMTLSWFTPLVREYRVYSPDTVGHPGFSAETRVSGDDDSYAAWISDMMDELGIEHCAFVGPSFGGGMILRLAAFRPEKIDCAVLVSPAGIRLGSKVRMIKEILLPLLLYKANGSGKYLDRIADSMSSGFMKKVDRDIIGEVFQHVKLEQDMPKLTEKRELERYSSPTLVIAGEQDIFFPAGALKAKAEEILPKRTSFKTLDMGHFPSEGALERINEEIGHFLQIHY</sequence>
<dbReference type="Gene3D" id="3.40.50.1820">
    <property type="entry name" value="alpha/beta hydrolase"/>
    <property type="match status" value="1"/>
</dbReference>
<dbReference type="PANTHER" id="PTHR46438">
    <property type="entry name" value="ALPHA/BETA-HYDROLASES SUPERFAMILY PROTEIN"/>
    <property type="match status" value="1"/>
</dbReference>
<dbReference type="Proteomes" id="UP000181997">
    <property type="component" value="Unassembled WGS sequence"/>
</dbReference>
<evidence type="ECO:0000259" key="1">
    <source>
        <dbReference type="Pfam" id="PF00561"/>
    </source>
</evidence>
<evidence type="ECO:0000313" key="3">
    <source>
        <dbReference type="Proteomes" id="UP000181997"/>
    </source>
</evidence>
<organism evidence="2 3">
    <name type="scientific">[Bacillus] enclensis</name>
    <dbReference type="NCBI Taxonomy" id="1402860"/>
    <lineage>
        <taxon>Bacteria</taxon>
        <taxon>Bacillati</taxon>
        <taxon>Bacillota</taxon>
        <taxon>Bacilli</taxon>
        <taxon>Bacillales</taxon>
        <taxon>Bacillaceae</taxon>
        <taxon>Rossellomorea</taxon>
    </lineage>
</organism>
<dbReference type="Pfam" id="PF00561">
    <property type="entry name" value="Abhydrolase_1"/>
    <property type="match status" value="1"/>
</dbReference>
<name>A0A0V8HG44_9BACI</name>
<reference evidence="3" key="1">
    <citation type="submission" date="2016-08" db="EMBL/GenBank/DDBJ databases">
        <authorList>
            <person name="Varghese N."/>
            <person name="Submissions Spin"/>
        </authorList>
    </citation>
    <scope>NUCLEOTIDE SEQUENCE [LARGE SCALE GENOMIC DNA]</scope>
    <source>
        <strain evidence="3">SGD-1123</strain>
    </source>
</reference>
<dbReference type="PRINTS" id="PR00111">
    <property type="entry name" value="ABHYDROLASE"/>
</dbReference>
<protein>
    <submittedName>
        <fullName evidence="2">Pimeloyl-ACP methyl ester carboxylesterase</fullName>
    </submittedName>
</protein>
<dbReference type="OrthoDB" id="5513277at2"/>